<comment type="subcellular location">
    <subcellularLocation>
        <location evidence="1">Mitochondrion inner membrane</location>
        <topology evidence="1">Peripheral membrane protein</topology>
        <orientation evidence="1">Matrix side</orientation>
    </subcellularLocation>
</comment>
<accession>A0AAD4MRV5</accession>
<dbReference type="GO" id="GO:0097193">
    <property type="term" value="P:intrinsic apoptotic signaling pathway"/>
    <property type="evidence" value="ECO:0007669"/>
    <property type="project" value="InterPro"/>
</dbReference>
<evidence type="ECO:0000256" key="1">
    <source>
        <dbReference type="ARBA" id="ARBA00004443"/>
    </source>
</evidence>
<gene>
    <name evidence="7" type="ORF">DdX_15673</name>
</gene>
<sequence>MKPEPEDVERLDMRYDWVGPADPISKIRPIRLRRVENESESELLYREAREDLNEWNSRFWTEHNQLFERRKREFYANRRKMSGSEEPSANDLSLFYKDFLNEQANKFSVYNNEWYRRNLRLIWPAMRVSWVRFRRFLGRPL</sequence>
<evidence type="ECO:0000313" key="7">
    <source>
        <dbReference type="EMBL" id="KAI1702158.1"/>
    </source>
</evidence>
<keyword evidence="6" id="KW-0472">Membrane</keyword>
<evidence type="ECO:0000256" key="2">
    <source>
        <dbReference type="ARBA" id="ARBA00005453"/>
    </source>
</evidence>
<dbReference type="AlphaFoldDB" id="A0AAD4MRV5"/>
<dbReference type="Proteomes" id="UP001201812">
    <property type="component" value="Unassembled WGS sequence"/>
</dbReference>
<proteinExistence type="inferred from homology"/>
<evidence type="ECO:0000256" key="4">
    <source>
        <dbReference type="ARBA" id="ARBA00022946"/>
    </source>
</evidence>
<reference evidence="7" key="1">
    <citation type="submission" date="2022-01" db="EMBL/GenBank/DDBJ databases">
        <title>Genome Sequence Resource for Two Populations of Ditylenchus destructor, the Migratory Endoparasitic Phytonematode.</title>
        <authorList>
            <person name="Zhang H."/>
            <person name="Lin R."/>
            <person name="Xie B."/>
        </authorList>
    </citation>
    <scope>NUCLEOTIDE SEQUENCE</scope>
    <source>
        <strain evidence="7">BazhouSP</strain>
    </source>
</reference>
<dbReference type="GO" id="GO:0005743">
    <property type="term" value="C:mitochondrial inner membrane"/>
    <property type="evidence" value="ECO:0007669"/>
    <property type="project" value="UniProtKB-SubCell"/>
</dbReference>
<keyword evidence="4" id="KW-0809">Transit peptide</keyword>
<comment type="caution">
    <text evidence="7">The sequence shown here is derived from an EMBL/GenBank/DDBJ whole genome shotgun (WGS) entry which is preliminary data.</text>
</comment>
<dbReference type="PANTHER" id="PTHR31107">
    <property type="entry name" value="APOPTOGENIC PROTEIN 1, MITOCHONDRIAL"/>
    <property type="match status" value="1"/>
</dbReference>
<dbReference type="PANTHER" id="PTHR31107:SF2">
    <property type="entry name" value="CYTOCHROME C OXIDASE ASSEMBLY FACTOR 8"/>
    <property type="match status" value="1"/>
</dbReference>
<dbReference type="InterPro" id="IPR018796">
    <property type="entry name" value="COA8"/>
</dbReference>
<dbReference type="Pfam" id="PF10231">
    <property type="entry name" value="COA8"/>
    <property type="match status" value="1"/>
</dbReference>
<name>A0AAD4MRV5_9BILA</name>
<evidence type="ECO:0000256" key="5">
    <source>
        <dbReference type="ARBA" id="ARBA00023128"/>
    </source>
</evidence>
<dbReference type="EMBL" id="JAKKPZ010000104">
    <property type="protein sequence ID" value="KAI1702158.1"/>
    <property type="molecule type" value="Genomic_DNA"/>
</dbReference>
<keyword evidence="8" id="KW-1185">Reference proteome</keyword>
<comment type="similarity">
    <text evidence="2">Belongs to the COA8 family.</text>
</comment>
<organism evidence="7 8">
    <name type="scientific">Ditylenchus destructor</name>
    <dbReference type="NCBI Taxonomy" id="166010"/>
    <lineage>
        <taxon>Eukaryota</taxon>
        <taxon>Metazoa</taxon>
        <taxon>Ecdysozoa</taxon>
        <taxon>Nematoda</taxon>
        <taxon>Chromadorea</taxon>
        <taxon>Rhabditida</taxon>
        <taxon>Tylenchina</taxon>
        <taxon>Tylenchomorpha</taxon>
        <taxon>Sphaerularioidea</taxon>
        <taxon>Anguinidae</taxon>
        <taxon>Anguininae</taxon>
        <taxon>Ditylenchus</taxon>
    </lineage>
</organism>
<keyword evidence="3" id="KW-0999">Mitochondrion inner membrane</keyword>
<protein>
    <submittedName>
        <fullName evidence="7">Uncharacterized protein</fullName>
    </submittedName>
</protein>
<evidence type="ECO:0000256" key="3">
    <source>
        <dbReference type="ARBA" id="ARBA00022792"/>
    </source>
</evidence>
<evidence type="ECO:0000256" key="6">
    <source>
        <dbReference type="ARBA" id="ARBA00023136"/>
    </source>
</evidence>
<evidence type="ECO:0000313" key="8">
    <source>
        <dbReference type="Proteomes" id="UP001201812"/>
    </source>
</evidence>
<keyword evidence="5" id="KW-0496">Mitochondrion</keyword>